<dbReference type="SUPFAM" id="SSF49464">
    <property type="entry name" value="Carboxypeptidase regulatory domain-like"/>
    <property type="match status" value="2"/>
</dbReference>
<dbReference type="STRING" id="320771.Cflav_PD1895"/>
<dbReference type="RefSeq" id="WP_007416633.1">
    <property type="nucleotide sequence ID" value="NZ_ABOX02000029.1"/>
</dbReference>
<sequence precursor="true">MRILNFLLLLTLCFSVTLGALAEGLQPVDLKAFVGASPFQNINADYLLPRGRQVIDGTPFQIDGVIFVKGGKAASASTNSRVIPVGRSFEKLHLLVSGQTKSPEGTAVGKIHLLYTDGTEADVELRFGDHIRNWYGPWHKAEPPLGDSNSRVSWIAQFSAAATTDDYLRLFHVILNNPSPDKEVRSFTLKSTGKPTSLMFIAISVGPAKVEPLLDTIHLPKNPFPDLRPRNGDLVRGEGMVKSRDGSPIAGAHVVVSGVRQFEEGYSESSMDAPAVSQESTTDSGGKFVLPPLPDNRFYRLFISADGFASTTYGGMDPKSDPIEIRLNASTNAAATSKFMASAKVVDMDGKPISFAIVEPDGVGDGNGSYWGSGEGFPEQLMTDKNGEVVLSRKDHFEKVRITVHAPNLAPAKVWLDATNQMTTVEMGVGGIIAGRVVKDGQPLAGIRIGVTGSDRNSMHDVGNYYTKTDSNGVFNLTHLPPNTKWWLSGTMSSLKTNGAIQPTMVESGSHGASNNVGDMQVIKGLTLSGTVKTLHGEPLPKSVAIQLGYDLFADYQSAKVDSDGRFRFDGLHKGEADISLSTQGWRFGGNMRSEDFWNPWRLVGLIENDKNDLLLVIEKGNIDYNSNSSNNGQIPSTDMPQNRPIAGAEPSAGPPAIILAGKVVDDKTGLALPVVRITPGRKPPIVSTGTPAPKPLLEQVLEPLKTKTIPWNERPYWQFNRKGSFTNSNFAVEFFPLTSSPILRVEADGYEPIETEPVTVTTSNLVIRSNRARVPMALCFFRTANQHPAPPFFMQCSRNNLV</sequence>
<feature type="chain" id="PRO_5002894909" description="Carboxypeptidase regulatory-like domain-containing protein" evidence="2">
    <location>
        <begin position="23"/>
        <end position="803"/>
    </location>
</feature>
<dbReference type="Gene3D" id="2.60.40.1120">
    <property type="entry name" value="Carboxypeptidase-like, regulatory domain"/>
    <property type="match status" value="1"/>
</dbReference>
<dbReference type="EMBL" id="ABOX02000029">
    <property type="protein sequence ID" value="EEF59347.1"/>
    <property type="molecule type" value="Genomic_DNA"/>
</dbReference>
<dbReference type="InterPro" id="IPR008969">
    <property type="entry name" value="CarboxyPept-like_regulatory"/>
</dbReference>
<comment type="caution">
    <text evidence="3">The sequence shown here is derived from an EMBL/GenBank/DDBJ whole genome shotgun (WGS) entry which is preliminary data.</text>
</comment>
<name>B9XLE4_PEDPL</name>
<feature type="signal peptide" evidence="2">
    <location>
        <begin position="1"/>
        <end position="22"/>
    </location>
</feature>
<organism evidence="3 4">
    <name type="scientific">Pedosphaera parvula (strain Ellin514)</name>
    <dbReference type="NCBI Taxonomy" id="320771"/>
    <lineage>
        <taxon>Bacteria</taxon>
        <taxon>Pseudomonadati</taxon>
        <taxon>Verrucomicrobiota</taxon>
        <taxon>Pedosphaerae</taxon>
        <taxon>Pedosphaerales</taxon>
        <taxon>Pedosphaeraceae</taxon>
        <taxon>Pedosphaera</taxon>
    </lineage>
</organism>
<keyword evidence="2" id="KW-0732">Signal</keyword>
<gene>
    <name evidence="3" type="ORF">Cflav_PD1895</name>
</gene>
<evidence type="ECO:0008006" key="5">
    <source>
        <dbReference type="Google" id="ProtNLM"/>
    </source>
</evidence>
<accession>B9XLE4</accession>
<keyword evidence="4" id="KW-1185">Reference proteome</keyword>
<feature type="region of interest" description="Disordered" evidence="1">
    <location>
        <begin position="267"/>
        <end position="288"/>
    </location>
</feature>
<protein>
    <recommendedName>
        <fullName evidence="5">Carboxypeptidase regulatory-like domain-containing protein</fullName>
    </recommendedName>
</protein>
<dbReference type="Proteomes" id="UP000003688">
    <property type="component" value="Unassembled WGS sequence"/>
</dbReference>
<evidence type="ECO:0000256" key="1">
    <source>
        <dbReference type="SAM" id="MobiDB-lite"/>
    </source>
</evidence>
<dbReference type="OrthoDB" id="180165at2"/>
<evidence type="ECO:0000256" key="2">
    <source>
        <dbReference type="SAM" id="SignalP"/>
    </source>
</evidence>
<reference evidence="3 4" key="1">
    <citation type="journal article" date="2011" name="J. Bacteriol.">
        <title>Genome sequence of 'Pedosphaera parvula' Ellin514, an aerobic Verrucomicrobial isolate from pasture soil.</title>
        <authorList>
            <person name="Kant R."/>
            <person name="van Passel M.W."/>
            <person name="Sangwan P."/>
            <person name="Palva A."/>
            <person name="Lucas S."/>
            <person name="Copeland A."/>
            <person name="Lapidus A."/>
            <person name="Glavina Del Rio T."/>
            <person name="Dalin E."/>
            <person name="Tice H."/>
            <person name="Bruce D."/>
            <person name="Goodwin L."/>
            <person name="Pitluck S."/>
            <person name="Chertkov O."/>
            <person name="Larimer F.W."/>
            <person name="Land M.L."/>
            <person name="Hauser L."/>
            <person name="Brettin T.S."/>
            <person name="Detter J.C."/>
            <person name="Han S."/>
            <person name="de Vos W.M."/>
            <person name="Janssen P.H."/>
            <person name="Smidt H."/>
        </authorList>
    </citation>
    <scope>NUCLEOTIDE SEQUENCE [LARGE SCALE GENOMIC DNA]</scope>
    <source>
        <strain evidence="3 4">Ellin514</strain>
    </source>
</reference>
<dbReference type="Pfam" id="PF13620">
    <property type="entry name" value="CarboxypepD_reg"/>
    <property type="match status" value="1"/>
</dbReference>
<dbReference type="AlphaFoldDB" id="B9XLE4"/>
<evidence type="ECO:0000313" key="4">
    <source>
        <dbReference type="Proteomes" id="UP000003688"/>
    </source>
</evidence>
<proteinExistence type="predicted"/>
<evidence type="ECO:0000313" key="3">
    <source>
        <dbReference type="EMBL" id="EEF59347.1"/>
    </source>
</evidence>